<keyword evidence="7" id="KW-1185">Reference proteome</keyword>
<dbReference type="PANTHER" id="PTHR14226">
    <property type="entry name" value="NEUROPATHY TARGET ESTERASE/SWISS CHEESE D.MELANOGASTER"/>
    <property type="match status" value="1"/>
</dbReference>
<evidence type="ECO:0000256" key="3">
    <source>
        <dbReference type="ARBA" id="ARBA00023098"/>
    </source>
</evidence>
<feature type="active site" description="Proton acceptor" evidence="4">
    <location>
        <position position="199"/>
    </location>
</feature>
<dbReference type="GO" id="GO:0016042">
    <property type="term" value="P:lipid catabolic process"/>
    <property type="evidence" value="ECO:0007669"/>
    <property type="project" value="UniProtKB-UniRule"/>
</dbReference>
<dbReference type="PROSITE" id="PS51318">
    <property type="entry name" value="TAT"/>
    <property type="match status" value="1"/>
</dbReference>
<dbReference type="Pfam" id="PF01734">
    <property type="entry name" value="Patatin"/>
    <property type="match status" value="1"/>
</dbReference>
<dbReference type="PROSITE" id="PS51635">
    <property type="entry name" value="PNPLA"/>
    <property type="match status" value="1"/>
</dbReference>
<keyword evidence="1 4" id="KW-0378">Hydrolase</keyword>
<evidence type="ECO:0000313" key="6">
    <source>
        <dbReference type="EMBL" id="MBL0720899.1"/>
    </source>
</evidence>
<feature type="short sequence motif" description="GXSXG" evidence="4">
    <location>
        <begin position="85"/>
        <end position="89"/>
    </location>
</feature>
<evidence type="ECO:0000256" key="1">
    <source>
        <dbReference type="ARBA" id="ARBA00022801"/>
    </source>
</evidence>
<dbReference type="InterPro" id="IPR050301">
    <property type="entry name" value="NTE"/>
</dbReference>
<gene>
    <name evidence="6" type="ORF">JI742_13475</name>
</gene>
<keyword evidence="2 4" id="KW-0442">Lipid degradation</keyword>
<organism evidence="6 7">
    <name type="scientific">Aquariibacter lacus</name>
    <dbReference type="NCBI Taxonomy" id="2801332"/>
    <lineage>
        <taxon>Bacteria</taxon>
        <taxon>Pseudomonadati</taxon>
        <taxon>Pseudomonadota</taxon>
        <taxon>Betaproteobacteria</taxon>
        <taxon>Burkholderiales</taxon>
        <taxon>Sphaerotilaceae</taxon>
        <taxon>Aquariibacter</taxon>
    </lineage>
</organism>
<feature type="domain" description="PNPLA" evidence="5">
    <location>
        <begin position="54"/>
        <end position="212"/>
    </location>
</feature>
<comment type="caution">
    <text evidence="6">The sequence shown here is derived from an EMBL/GenBank/DDBJ whole genome shotgun (WGS) entry which is preliminary data.</text>
</comment>
<feature type="active site" description="Nucleophile" evidence="4">
    <location>
        <position position="87"/>
    </location>
</feature>
<keyword evidence="3 4" id="KW-0443">Lipid metabolism</keyword>
<dbReference type="InterPro" id="IPR002641">
    <property type="entry name" value="PNPLA_dom"/>
</dbReference>
<proteinExistence type="predicted"/>
<dbReference type="AlphaFoldDB" id="A0A9X0XFJ0"/>
<sequence length="298" mass="30574">MPPALQHPARRLALGRAGALGLGALLGGCALPADHAGPEAPRAAPLAKRPRVAWVFSSGGPRGFVHVGVIKALDRLGLAPDLIVGASVGALVGTLRAGGLDAARIEALALSLGLHELIRLQPGGPAWLGAGGLPDWLDAQLPSPRLQELPLPMVCVAQRLDDGQIVGFTAGHAGLAVQAAAAVVGELAPVRIHGRLYGDADPISPLPVRLARALGAQRVLAVDASAHEDRAPPAAARFRAGDLAKRARTAPDAAAADLLLHPDFGYWVNLSRAFRERAIAAGEQATLAQAEALRALHA</sequence>
<name>A0A9X0XFJ0_9BURK</name>
<evidence type="ECO:0000256" key="2">
    <source>
        <dbReference type="ARBA" id="ARBA00022963"/>
    </source>
</evidence>
<evidence type="ECO:0000256" key="4">
    <source>
        <dbReference type="PROSITE-ProRule" id="PRU01161"/>
    </source>
</evidence>
<accession>A0A9X0XFJ0</accession>
<evidence type="ECO:0000313" key="7">
    <source>
        <dbReference type="Proteomes" id="UP000643207"/>
    </source>
</evidence>
<evidence type="ECO:0000259" key="5">
    <source>
        <dbReference type="PROSITE" id="PS51635"/>
    </source>
</evidence>
<reference evidence="6 7" key="1">
    <citation type="submission" date="2021-01" db="EMBL/GenBank/DDBJ databases">
        <title>Piscinibacter sp. Jin2 Genome sequencing and assembly.</title>
        <authorList>
            <person name="Kim I."/>
        </authorList>
    </citation>
    <scope>NUCLEOTIDE SEQUENCE [LARGE SCALE GENOMIC DNA]</scope>
    <source>
        <strain evidence="6 7">Jin2</strain>
    </source>
</reference>
<dbReference type="Proteomes" id="UP000643207">
    <property type="component" value="Unassembled WGS sequence"/>
</dbReference>
<dbReference type="Gene3D" id="3.40.1090.10">
    <property type="entry name" value="Cytosolic phospholipase A2 catalytic domain"/>
    <property type="match status" value="1"/>
</dbReference>
<dbReference type="RefSeq" id="WP_201827775.1">
    <property type="nucleotide sequence ID" value="NZ_JAERRA010000002.1"/>
</dbReference>
<dbReference type="InterPro" id="IPR016035">
    <property type="entry name" value="Acyl_Trfase/lysoPLipase"/>
</dbReference>
<dbReference type="PANTHER" id="PTHR14226:SF29">
    <property type="entry name" value="NEUROPATHY TARGET ESTERASE SWS"/>
    <property type="match status" value="1"/>
</dbReference>
<comment type="caution">
    <text evidence="4">Lacks conserved residue(s) required for the propagation of feature annotation.</text>
</comment>
<protein>
    <submittedName>
        <fullName evidence="6">Patatin-like phospholipase family protein</fullName>
    </submittedName>
</protein>
<dbReference type="GO" id="GO:0016787">
    <property type="term" value="F:hydrolase activity"/>
    <property type="evidence" value="ECO:0007669"/>
    <property type="project" value="UniProtKB-UniRule"/>
</dbReference>
<dbReference type="SUPFAM" id="SSF52151">
    <property type="entry name" value="FabD/lysophospholipase-like"/>
    <property type="match status" value="1"/>
</dbReference>
<dbReference type="EMBL" id="JAERRA010000002">
    <property type="protein sequence ID" value="MBL0720899.1"/>
    <property type="molecule type" value="Genomic_DNA"/>
</dbReference>
<dbReference type="InterPro" id="IPR006311">
    <property type="entry name" value="TAT_signal"/>
</dbReference>